<feature type="domain" description="Tex-like protein N-terminal" evidence="1">
    <location>
        <begin position="10"/>
        <end position="59"/>
    </location>
</feature>
<dbReference type="InterPro" id="IPR018974">
    <property type="entry name" value="Tex-like_N"/>
</dbReference>
<accession>A0A382UHW5</accession>
<organism evidence="2">
    <name type="scientific">marine metagenome</name>
    <dbReference type="NCBI Taxonomy" id="408172"/>
    <lineage>
        <taxon>unclassified sequences</taxon>
        <taxon>metagenomes</taxon>
        <taxon>ecological metagenomes</taxon>
    </lineage>
</organism>
<dbReference type="AlphaFoldDB" id="A0A382UHW5"/>
<dbReference type="EMBL" id="UINC01144298">
    <property type="protein sequence ID" value="SVD33722.1"/>
    <property type="molecule type" value="Genomic_DNA"/>
</dbReference>
<dbReference type="SUPFAM" id="SSF158832">
    <property type="entry name" value="Tex N-terminal region-like"/>
    <property type="match status" value="1"/>
</dbReference>
<sequence>MKKSQFDTAPVLSAELGFSVKQVSSVLNLLGDGSTIPFIARYRKEVTGGLDEVQIGAIQ</sequence>
<evidence type="ECO:0000313" key="2">
    <source>
        <dbReference type="EMBL" id="SVD33722.1"/>
    </source>
</evidence>
<feature type="non-terminal residue" evidence="2">
    <location>
        <position position="59"/>
    </location>
</feature>
<evidence type="ECO:0000259" key="1">
    <source>
        <dbReference type="Pfam" id="PF09371"/>
    </source>
</evidence>
<dbReference type="InterPro" id="IPR023319">
    <property type="entry name" value="Tex-like_HTH_dom_sf"/>
</dbReference>
<gene>
    <name evidence="2" type="ORF">METZ01_LOCUS386576</name>
</gene>
<name>A0A382UHW5_9ZZZZ</name>
<proteinExistence type="predicted"/>
<reference evidence="2" key="1">
    <citation type="submission" date="2018-05" db="EMBL/GenBank/DDBJ databases">
        <authorList>
            <person name="Lanie J.A."/>
            <person name="Ng W.-L."/>
            <person name="Kazmierczak K.M."/>
            <person name="Andrzejewski T.M."/>
            <person name="Davidsen T.M."/>
            <person name="Wayne K.J."/>
            <person name="Tettelin H."/>
            <person name="Glass J.I."/>
            <person name="Rusch D."/>
            <person name="Podicherti R."/>
            <person name="Tsui H.-C.T."/>
            <person name="Winkler M.E."/>
        </authorList>
    </citation>
    <scope>NUCLEOTIDE SEQUENCE</scope>
</reference>
<dbReference type="Pfam" id="PF09371">
    <property type="entry name" value="Tex_N"/>
    <property type="match status" value="1"/>
</dbReference>
<protein>
    <recommendedName>
        <fullName evidence="1">Tex-like protein N-terminal domain-containing protein</fullName>
    </recommendedName>
</protein>
<dbReference type="Gene3D" id="1.10.10.650">
    <property type="entry name" value="RuvA domain 2-like"/>
    <property type="match status" value="1"/>
</dbReference>